<feature type="region of interest" description="Disordered" evidence="1">
    <location>
        <begin position="1"/>
        <end position="106"/>
    </location>
</feature>
<feature type="compositionally biased region" description="Basic and acidic residues" evidence="1">
    <location>
        <begin position="87"/>
        <end position="102"/>
    </location>
</feature>
<evidence type="ECO:0000313" key="2">
    <source>
        <dbReference type="EMBL" id="JAI49225.1"/>
    </source>
</evidence>
<protein>
    <submittedName>
        <fullName evidence="2">Microtubule-associated protein futsch</fullName>
    </submittedName>
</protein>
<evidence type="ECO:0000256" key="1">
    <source>
        <dbReference type="SAM" id="MobiDB-lite"/>
    </source>
</evidence>
<feature type="compositionally biased region" description="Basic and acidic residues" evidence="1">
    <location>
        <begin position="21"/>
        <end position="35"/>
    </location>
</feature>
<proteinExistence type="predicted"/>
<feature type="compositionally biased region" description="Low complexity" evidence="1">
    <location>
        <begin position="176"/>
        <end position="187"/>
    </location>
</feature>
<accession>A0A0K8WEH9</accession>
<dbReference type="AlphaFoldDB" id="A0A0K8WEH9"/>
<dbReference type="EMBL" id="GDHF01003089">
    <property type="protein sequence ID" value="JAI49225.1"/>
    <property type="molecule type" value="Transcribed_RNA"/>
</dbReference>
<feature type="region of interest" description="Disordered" evidence="1">
    <location>
        <begin position="167"/>
        <end position="193"/>
    </location>
</feature>
<sequence length="250" mass="26191">PASVAESVKDEKSAAPSAGPSRRDSMAEIIKDEKSLVTSKPASEADSVKDEKCSAPSAEPSRPEAIAASIKSDKSPLASKPESAAESIRDEKSHTVSKEMSRSDSLTALVTKEEIDTVSSPVDRAQIKMEDLKLALDLESAKLDAKLPTKSSPVDVADGHFSDTAIEPSKITDLTSAPAESAVPSVADTASSPIDEAKDLVDISDVRQAVTEVFAESETPSVEHIHLESAAESIKDDKSPVASKPVSVAE</sequence>
<feature type="non-terminal residue" evidence="2">
    <location>
        <position position="1"/>
    </location>
</feature>
<feature type="region of interest" description="Disordered" evidence="1">
    <location>
        <begin position="217"/>
        <end position="250"/>
    </location>
</feature>
<dbReference type="OrthoDB" id="5371837at2759"/>
<feature type="non-terminal residue" evidence="2">
    <location>
        <position position="250"/>
    </location>
</feature>
<name>A0A0K8WEH9_BACLA</name>
<gene>
    <name evidence="2" type="primary">futsch_6</name>
    <name evidence="2" type="ORF">c0_g1_i1</name>
</gene>
<reference evidence="2" key="1">
    <citation type="submission" date="2015-06" db="EMBL/GenBank/DDBJ databases">
        <authorList>
            <person name="Hoefler B.C."/>
            <person name="Straight P.D."/>
        </authorList>
    </citation>
    <scope>NUCLEOTIDE SEQUENCE</scope>
</reference>
<organism evidence="2">
    <name type="scientific">Bactrocera latifrons</name>
    <name type="common">Malaysian fruit fly</name>
    <name type="synonym">Chaetodacus latifrons</name>
    <dbReference type="NCBI Taxonomy" id="174628"/>
    <lineage>
        <taxon>Eukaryota</taxon>
        <taxon>Metazoa</taxon>
        <taxon>Ecdysozoa</taxon>
        <taxon>Arthropoda</taxon>
        <taxon>Hexapoda</taxon>
        <taxon>Insecta</taxon>
        <taxon>Pterygota</taxon>
        <taxon>Neoptera</taxon>
        <taxon>Endopterygota</taxon>
        <taxon>Diptera</taxon>
        <taxon>Brachycera</taxon>
        <taxon>Muscomorpha</taxon>
        <taxon>Tephritoidea</taxon>
        <taxon>Tephritidae</taxon>
        <taxon>Bactrocera</taxon>
        <taxon>Bactrocera</taxon>
    </lineage>
</organism>
<feature type="compositionally biased region" description="Basic and acidic residues" evidence="1">
    <location>
        <begin position="221"/>
        <end position="239"/>
    </location>
</feature>